<dbReference type="EMBL" id="QJKJ01002952">
    <property type="protein sequence ID" value="RDY00609.1"/>
    <property type="molecule type" value="Genomic_DNA"/>
</dbReference>
<comment type="caution">
    <text evidence="1">The sequence shown here is derived from an EMBL/GenBank/DDBJ whole genome shotgun (WGS) entry which is preliminary data.</text>
</comment>
<organism evidence="1 2">
    <name type="scientific">Mucuna pruriens</name>
    <name type="common">Velvet bean</name>
    <name type="synonym">Dolichos pruriens</name>
    <dbReference type="NCBI Taxonomy" id="157652"/>
    <lineage>
        <taxon>Eukaryota</taxon>
        <taxon>Viridiplantae</taxon>
        <taxon>Streptophyta</taxon>
        <taxon>Embryophyta</taxon>
        <taxon>Tracheophyta</taxon>
        <taxon>Spermatophyta</taxon>
        <taxon>Magnoliopsida</taxon>
        <taxon>eudicotyledons</taxon>
        <taxon>Gunneridae</taxon>
        <taxon>Pentapetalae</taxon>
        <taxon>rosids</taxon>
        <taxon>fabids</taxon>
        <taxon>Fabales</taxon>
        <taxon>Fabaceae</taxon>
        <taxon>Papilionoideae</taxon>
        <taxon>50 kb inversion clade</taxon>
        <taxon>NPAAA clade</taxon>
        <taxon>indigoferoid/millettioid clade</taxon>
        <taxon>Phaseoleae</taxon>
        <taxon>Mucuna</taxon>
    </lineage>
</organism>
<keyword evidence="2" id="KW-1185">Reference proteome</keyword>
<feature type="non-terminal residue" evidence="1">
    <location>
        <position position="1"/>
    </location>
</feature>
<evidence type="ECO:0000313" key="2">
    <source>
        <dbReference type="Proteomes" id="UP000257109"/>
    </source>
</evidence>
<sequence length="69" mass="7910">MFLYKVIVAEIVGVTYTNRTNPPLFRGGYDLDGAQNWTREFEKIFCAMECTGVQKVTFGTYVLVEEADY</sequence>
<dbReference type="OrthoDB" id="1426477at2759"/>
<dbReference type="AlphaFoldDB" id="A0A371HCS7"/>
<protein>
    <submittedName>
        <fullName evidence="1">Uncharacterized protein</fullName>
    </submittedName>
</protein>
<evidence type="ECO:0000313" key="1">
    <source>
        <dbReference type="EMBL" id="RDY00609.1"/>
    </source>
</evidence>
<dbReference type="Proteomes" id="UP000257109">
    <property type="component" value="Unassembled WGS sequence"/>
</dbReference>
<name>A0A371HCS7_MUCPR</name>
<accession>A0A371HCS7</accession>
<reference evidence="1" key="1">
    <citation type="submission" date="2018-05" db="EMBL/GenBank/DDBJ databases">
        <title>Draft genome of Mucuna pruriens seed.</title>
        <authorList>
            <person name="Nnadi N.E."/>
            <person name="Vos R."/>
            <person name="Hasami M.H."/>
            <person name="Devisetty U.K."/>
            <person name="Aguiy J.C."/>
        </authorList>
    </citation>
    <scope>NUCLEOTIDE SEQUENCE [LARGE SCALE GENOMIC DNA]</scope>
    <source>
        <strain evidence="1">JCA_2017</strain>
    </source>
</reference>
<proteinExistence type="predicted"/>
<gene>
    <name evidence="1" type="ORF">CR513_16188</name>
</gene>